<dbReference type="PANTHER" id="PTHR10625">
    <property type="entry name" value="HISTONE DEACETYLASE HDAC1-RELATED"/>
    <property type="match status" value="1"/>
</dbReference>
<dbReference type="InterPro" id="IPR037138">
    <property type="entry name" value="His_deacetylse_dom_sf"/>
</dbReference>
<evidence type="ECO:0000313" key="4">
    <source>
        <dbReference type="EMBL" id="GLT17598.1"/>
    </source>
</evidence>
<dbReference type="InterPro" id="IPR023801">
    <property type="entry name" value="His_deacetylse_dom"/>
</dbReference>
<sequence>MKHKTSCSKQNQFKHVLQSGDNLLPCQASKYAQIVAPKGQQNLMIPLIYHPIYSKLPLPDGHRYPIHKYRLLYQTIETKRQSDSQWQALFCYHQPTPLLRAEVEQTHCKRYIEQLFSGTLAVSPMRRIGFPWSERLIERTLTSAGGTCLTAELALKSGVAIHLSGGYHHAHYDYGSGFCLLNDLVLAAKRSLLQEGIDKVLIVDSDVHHGDGTATLCQDNQAIVTLSFHCDKNFPARKPDSDIDIALPRDTGDPEFLSVFESVVTMAINCHQPDLILYDAGVDIHQDDELGYLNISTEAIFARDKRMFETAKQRAIPIACVVGGGYRNDHSELVPIHMQLLNAAFEVYAKSEEKT</sequence>
<evidence type="ECO:0000313" key="5">
    <source>
        <dbReference type="Proteomes" id="UP001157138"/>
    </source>
</evidence>
<evidence type="ECO:0000259" key="3">
    <source>
        <dbReference type="Pfam" id="PF00850"/>
    </source>
</evidence>
<dbReference type="InterPro" id="IPR000286">
    <property type="entry name" value="HDACs"/>
</dbReference>
<keyword evidence="5" id="KW-1185">Reference proteome</keyword>
<keyword evidence="2" id="KW-0378">Hydrolase</keyword>
<proteinExistence type="inferred from homology"/>
<feature type="domain" description="Histone deacetylase" evidence="3">
    <location>
        <begin position="68"/>
        <end position="330"/>
    </location>
</feature>
<dbReference type="EMBL" id="BSPW01000024">
    <property type="protein sequence ID" value="GLT17598.1"/>
    <property type="molecule type" value="Genomic_DNA"/>
</dbReference>
<dbReference type="InterPro" id="IPR044150">
    <property type="entry name" value="HDAC_classIV"/>
</dbReference>
<reference evidence="5" key="1">
    <citation type="journal article" date="2019" name="Int. J. Syst. Evol. Microbiol.">
        <title>The Global Catalogue of Microorganisms (GCM) 10K type strain sequencing project: providing services to taxonomists for standard genome sequencing and annotation.</title>
        <authorList>
            <consortium name="The Broad Institute Genomics Platform"/>
            <consortium name="The Broad Institute Genome Sequencing Center for Infectious Disease"/>
            <person name="Wu L."/>
            <person name="Ma J."/>
        </authorList>
    </citation>
    <scope>NUCLEOTIDE SEQUENCE [LARGE SCALE GENOMIC DNA]</scope>
    <source>
        <strain evidence="5">NBRC 108723</strain>
    </source>
</reference>
<dbReference type="PANTHER" id="PTHR10625:SF19">
    <property type="entry name" value="HISTONE DEACETYLASE 12"/>
    <property type="match status" value="1"/>
</dbReference>
<evidence type="ECO:0000256" key="1">
    <source>
        <dbReference type="ARBA" id="ARBA00005947"/>
    </source>
</evidence>
<accession>A0ABQ6EWL9</accession>
<protein>
    <submittedName>
        <fullName evidence="4">Histone deacetylase</fullName>
    </submittedName>
</protein>
<organism evidence="4 5">
    <name type="scientific">Vibrio zhanjiangensis</name>
    <dbReference type="NCBI Taxonomy" id="1046128"/>
    <lineage>
        <taxon>Bacteria</taxon>
        <taxon>Pseudomonadati</taxon>
        <taxon>Pseudomonadota</taxon>
        <taxon>Gammaproteobacteria</taxon>
        <taxon>Vibrionales</taxon>
        <taxon>Vibrionaceae</taxon>
        <taxon>Vibrio</taxon>
    </lineage>
</organism>
<gene>
    <name evidence="4" type="ORF">GCM10007938_13760</name>
</gene>
<evidence type="ECO:0000256" key="2">
    <source>
        <dbReference type="ARBA" id="ARBA00022801"/>
    </source>
</evidence>
<dbReference type="Proteomes" id="UP001157138">
    <property type="component" value="Unassembled WGS sequence"/>
</dbReference>
<comment type="similarity">
    <text evidence="1">Belongs to the histone deacetylase family.</text>
</comment>
<name>A0ABQ6EWL9_9VIBR</name>
<comment type="caution">
    <text evidence="4">The sequence shown here is derived from an EMBL/GenBank/DDBJ whole genome shotgun (WGS) entry which is preliminary data.</text>
</comment>
<dbReference type="Gene3D" id="3.40.800.20">
    <property type="entry name" value="Histone deacetylase domain"/>
    <property type="match status" value="1"/>
</dbReference>
<dbReference type="InterPro" id="IPR023696">
    <property type="entry name" value="Ureohydrolase_dom_sf"/>
</dbReference>
<dbReference type="CDD" id="cd09993">
    <property type="entry name" value="HDAC_classIV"/>
    <property type="match status" value="1"/>
</dbReference>
<dbReference type="PRINTS" id="PR01270">
    <property type="entry name" value="HDASUPER"/>
</dbReference>
<dbReference type="SUPFAM" id="SSF52768">
    <property type="entry name" value="Arginase/deacetylase"/>
    <property type="match status" value="1"/>
</dbReference>
<dbReference type="Pfam" id="PF00850">
    <property type="entry name" value="Hist_deacetyl"/>
    <property type="match status" value="1"/>
</dbReference>